<evidence type="ECO:0000256" key="3">
    <source>
        <dbReference type="ARBA" id="ARBA00023054"/>
    </source>
</evidence>
<feature type="compositionally biased region" description="Basic and acidic residues" evidence="5">
    <location>
        <begin position="487"/>
        <end position="503"/>
    </location>
</feature>
<feature type="compositionally biased region" description="Basic residues" evidence="5">
    <location>
        <begin position="573"/>
        <end position="583"/>
    </location>
</feature>
<dbReference type="AlphaFoldDB" id="A0A9P7K711"/>
<feature type="compositionally biased region" description="Basic and acidic residues" evidence="5">
    <location>
        <begin position="45"/>
        <end position="62"/>
    </location>
</feature>
<comment type="caution">
    <text evidence="8">The sequence shown here is derived from an EMBL/GenBank/DDBJ whole genome shotgun (WGS) entry which is preliminary data.</text>
</comment>
<feature type="compositionally biased region" description="Acidic residues" evidence="5">
    <location>
        <begin position="444"/>
        <end position="453"/>
    </location>
</feature>
<evidence type="ECO:0000259" key="6">
    <source>
        <dbReference type="Pfam" id="PF08159"/>
    </source>
</evidence>
<protein>
    <recommendedName>
        <fullName evidence="10">NUC153 domain-containing protein</fullName>
    </recommendedName>
</protein>
<feature type="domain" description="ESF1 RRM" evidence="7">
    <location>
        <begin position="161"/>
        <end position="342"/>
    </location>
</feature>
<dbReference type="GO" id="GO:0003723">
    <property type="term" value="F:RNA binding"/>
    <property type="evidence" value="ECO:0007669"/>
    <property type="project" value="TreeGrafter"/>
</dbReference>
<dbReference type="InterPro" id="IPR056750">
    <property type="entry name" value="RRM_ESF1"/>
</dbReference>
<keyword evidence="9" id="KW-1185">Reference proteome</keyword>
<evidence type="ECO:0000256" key="1">
    <source>
        <dbReference type="ARBA" id="ARBA00004604"/>
    </source>
</evidence>
<feature type="compositionally biased region" description="Basic and acidic residues" evidence="5">
    <location>
        <begin position="1"/>
        <end position="15"/>
    </location>
</feature>
<sequence>MSDTRFSRLKNDPRFRRPRKKESRIIIDDRFKAVFALEKSKKKSTRIDKYGRPTSDTHEKDNLKRFYRLETHEEGAEHNTFPDYARGEVLLESSDEEENGHLSNSSKEEEDIEHDDAQPTPILDEDAEIDLDETEFADLDAQAVAYAEANPENHEQEGNQTNRLAVVNLDWDHVRASHLFKICSSLVSPTAPMTSSSSSQENINVGKRQYLEGKLGNVVRGRVLSVRIYPSDFGKARMLREETEGPPPEIFRKKKSEEDEVNAQNIYDVTDEDDYDKDALRKYQLERLRYYYAIITCDTVDAATHIYRELEGTELERSANVFDLSYVPEDMLFDGEFRDEATDDSSTTYKASFTDFDDDQALRHSKVKLTWDEDDPERNQITRRTLSKKEIEDADFRAYLASSSESESEVIQSTKSKGKKASRNKIRALLLGGGDDLPEGWGHEDEDTGDIDMEITFTPGLAEKDHSDETTLDKYQRKMREKRKRKKDEVKEKSQKSDIRETQDGDDFFDLGSDDDAAKGKDNKGGQRTQRDPEAPTTRPLSTPEELALLAASDDPRTQSNHFNLKSVLKAEKKARRKGKKNLKGNQDEGDNEVQADFTIDVKDERFKVLHEDHQYAIDPTNPHFKKTVSMDAFLKERQRRQKEHTGRGLVLTSNIQKGGEEKNLARLVESVKRKSAVSLVRGTGKRRKI</sequence>
<dbReference type="PANTHER" id="PTHR12202:SF0">
    <property type="entry name" value="ESF1 HOMOLOG"/>
    <property type="match status" value="1"/>
</dbReference>
<feature type="compositionally biased region" description="Basic and acidic residues" evidence="5">
    <location>
        <begin position="516"/>
        <end position="534"/>
    </location>
</feature>
<dbReference type="PANTHER" id="PTHR12202">
    <property type="entry name" value="ESF1 HOMOLOG"/>
    <property type="match status" value="1"/>
</dbReference>
<evidence type="ECO:0000259" key="7">
    <source>
        <dbReference type="Pfam" id="PF25121"/>
    </source>
</evidence>
<dbReference type="Pfam" id="PF08159">
    <property type="entry name" value="NUC153"/>
    <property type="match status" value="1"/>
</dbReference>
<proteinExistence type="inferred from homology"/>
<evidence type="ECO:0000313" key="8">
    <source>
        <dbReference type="EMBL" id="KAG5638654.1"/>
    </source>
</evidence>
<name>A0A9P7K711_9AGAR</name>
<accession>A0A9P7K711</accession>
<comment type="similarity">
    <text evidence="2">Belongs to the ESF1 family.</text>
</comment>
<gene>
    <name evidence="8" type="ORF">H0H81_011206</name>
</gene>
<dbReference type="InterPro" id="IPR039754">
    <property type="entry name" value="Esf1"/>
</dbReference>
<evidence type="ECO:0000313" key="9">
    <source>
        <dbReference type="Proteomes" id="UP000717328"/>
    </source>
</evidence>
<dbReference type="GO" id="GO:0006364">
    <property type="term" value="P:rRNA processing"/>
    <property type="evidence" value="ECO:0007669"/>
    <property type="project" value="InterPro"/>
</dbReference>
<dbReference type="Proteomes" id="UP000717328">
    <property type="component" value="Unassembled WGS sequence"/>
</dbReference>
<feature type="domain" description="NUC153" evidence="6">
    <location>
        <begin position="604"/>
        <end position="631"/>
    </location>
</feature>
<dbReference type="Pfam" id="PF25121">
    <property type="entry name" value="RRM_ESF1"/>
    <property type="match status" value="1"/>
</dbReference>
<evidence type="ECO:0008006" key="10">
    <source>
        <dbReference type="Google" id="ProtNLM"/>
    </source>
</evidence>
<keyword evidence="3" id="KW-0175">Coiled coil</keyword>
<feature type="compositionally biased region" description="Basic and acidic residues" evidence="5">
    <location>
        <begin position="462"/>
        <end position="478"/>
    </location>
</feature>
<feature type="region of interest" description="Disordered" evidence="5">
    <location>
        <begin position="431"/>
        <end position="592"/>
    </location>
</feature>
<keyword evidence="4" id="KW-0539">Nucleus</keyword>
<feature type="region of interest" description="Disordered" evidence="5">
    <location>
        <begin position="1"/>
        <end position="21"/>
    </location>
</feature>
<reference evidence="8" key="2">
    <citation type="submission" date="2021-10" db="EMBL/GenBank/DDBJ databases">
        <title>Phylogenomics reveals ancestral predisposition of the termite-cultivated fungus Termitomyces towards a domesticated lifestyle.</title>
        <authorList>
            <person name="Auxier B."/>
            <person name="Grum-Grzhimaylo A."/>
            <person name="Cardenas M.E."/>
            <person name="Lodge J.D."/>
            <person name="Laessoe T."/>
            <person name="Pedersen O."/>
            <person name="Smith M.E."/>
            <person name="Kuyper T.W."/>
            <person name="Franco-Molano E.A."/>
            <person name="Baroni T.J."/>
            <person name="Aanen D.K."/>
        </authorList>
    </citation>
    <scope>NUCLEOTIDE SEQUENCE</scope>
    <source>
        <strain evidence="8">D49</strain>
    </source>
</reference>
<dbReference type="OrthoDB" id="431825at2759"/>
<dbReference type="InterPro" id="IPR012580">
    <property type="entry name" value="NUC153"/>
</dbReference>
<reference evidence="8" key="1">
    <citation type="submission" date="2021-02" db="EMBL/GenBank/DDBJ databases">
        <authorList>
            <person name="Nieuwenhuis M."/>
            <person name="Van De Peppel L.J.J."/>
        </authorList>
    </citation>
    <scope>NUCLEOTIDE SEQUENCE</scope>
    <source>
        <strain evidence="8">D49</strain>
    </source>
</reference>
<evidence type="ECO:0000256" key="4">
    <source>
        <dbReference type="ARBA" id="ARBA00023242"/>
    </source>
</evidence>
<feature type="region of interest" description="Disordered" evidence="5">
    <location>
        <begin position="93"/>
        <end position="119"/>
    </location>
</feature>
<organism evidence="8 9">
    <name type="scientific">Sphagnurus paluster</name>
    <dbReference type="NCBI Taxonomy" id="117069"/>
    <lineage>
        <taxon>Eukaryota</taxon>
        <taxon>Fungi</taxon>
        <taxon>Dikarya</taxon>
        <taxon>Basidiomycota</taxon>
        <taxon>Agaricomycotina</taxon>
        <taxon>Agaricomycetes</taxon>
        <taxon>Agaricomycetidae</taxon>
        <taxon>Agaricales</taxon>
        <taxon>Tricholomatineae</taxon>
        <taxon>Lyophyllaceae</taxon>
        <taxon>Sphagnurus</taxon>
    </lineage>
</organism>
<dbReference type="EMBL" id="JABCKI010005751">
    <property type="protein sequence ID" value="KAG5638654.1"/>
    <property type="molecule type" value="Genomic_DNA"/>
</dbReference>
<evidence type="ECO:0000256" key="5">
    <source>
        <dbReference type="SAM" id="MobiDB-lite"/>
    </source>
</evidence>
<comment type="subcellular location">
    <subcellularLocation>
        <location evidence="1">Nucleus</location>
        <location evidence="1">Nucleolus</location>
    </subcellularLocation>
</comment>
<feature type="region of interest" description="Disordered" evidence="5">
    <location>
        <begin position="40"/>
        <end position="62"/>
    </location>
</feature>
<dbReference type="GO" id="GO:0005730">
    <property type="term" value="C:nucleolus"/>
    <property type="evidence" value="ECO:0007669"/>
    <property type="project" value="UniProtKB-SubCell"/>
</dbReference>
<feature type="compositionally biased region" description="Acidic residues" evidence="5">
    <location>
        <begin position="504"/>
        <end position="515"/>
    </location>
</feature>
<evidence type="ECO:0000256" key="2">
    <source>
        <dbReference type="ARBA" id="ARBA00009087"/>
    </source>
</evidence>